<evidence type="ECO:0000256" key="9">
    <source>
        <dbReference type="ARBA" id="ARBA00022984"/>
    </source>
</evidence>
<dbReference type="PANTHER" id="PTHR30474:SF2">
    <property type="entry name" value="PEPTIDOGLYCAN GLYCOSYLTRANSFERASE FTSW-RELATED"/>
    <property type="match status" value="1"/>
</dbReference>
<name>A0A8J6T9A2_9DELT</name>
<evidence type="ECO:0000256" key="21">
    <source>
        <dbReference type="SAM" id="Phobius"/>
    </source>
</evidence>
<comment type="similarity">
    <text evidence="16">Belongs to the SEDS family. FtsW subfamily.</text>
</comment>
<evidence type="ECO:0000256" key="5">
    <source>
        <dbReference type="ARBA" id="ARBA00022676"/>
    </source>
</evidence>
<dbReference type="GO" id="GO:0009252">
    <property type="term" value="P:peptidoglycan biosynthetic process"/>
    <property type="evidence" value="ECO:0007669"/>
    <property type="project" value="UniProtKB-KW"/>
</dbReference>
<evidence type="ECO:0000256" key="6">
    <source>
        <dbReference type="ARBA" id="ARBA00022679"/>
    </source>
</evidence>
<dbReference type="InterPro" id="IPR018365">
    <property type="entry name" value="Cell_cycle_FtsW-rel_CS"/>
</dbReference>
<comment type="catalytic activity">
    <reaction evidence="20">
        <text>[GlcNAc-(1-&gt;4)-Mur2Ac(oyl-L-Ala-gamma-D-Glu-L-Lys-D-Ala-D-Ala)](n)-di-trans,octa-cis-undecaprenyl diphosphate + beta-D-GlcNAc-(1-&gt;4)-Mur2Ac(oyl-L-Ala-gamma-D-Glu-L-Lys-D-Ala-D-Ala)-di-trans,octa-cis-undecaprenyl diphosphate = [GlcNAc-(1-&gt;4)-Mur2Ac(oyl-L-Ala-gamma-D-Glu-L-Lys-D-Ala-D-Ala)](n+1)-di-trans,octa-cis-undecaprenyl diphosphate + di-trans,octa-cis-undecaprenyl diphosphate + H(+)</text>
        <dbReference type="Rhea" id="RHEA:23708"/>
        <dbReference type="Rhea" id="RHEA-COMP:9602"/>
        <dbReference type="Rhea" id="RHEA-COMP:9603"/>
        <dbReference type="ChEBI" id="CHEBI:15378"/>
        <dbReference type="ChEBI" id="CHEBI:58405"/>
        <dbReference type="ChEBI" id="CHEBI:60033"/>
        <dbReference type="ChEBI" id="CHEBI:78435"/>
        <dbReference type="EC" id="2.4.99.28"/>
    </reaction>
</comment>
<dbReference type="GO" id="GO:0008955">
    <property type="term" value="F:peptidoglycan glycosyltransferase activity"/>
    <property type="evidence" value="ECO:0007669"/>
    <property type="project" value="UniProtKB-EC"/>
</dbReference>
<evidence type="ECO:0000256" key="13">
    <source>
        <dbReference type="ARBA" id="ARBA00023316"/>
    </source>
</evidence>
<dbReference type="GO" id="GO:0015648">
    <property type="term" value="F:lipid-linked peptidoglycan transporter activity"/>
    <property type="evidence" value="ECO:0007669"/>
    <property type="project" value="TreeGrafter"/>
</dbReference>
<keyword evidence="11 21" id="KW-0472">Membrane</keyword>
<evidence type="ECO:0000256" key="3">
    <source>
        <dbReference type="ARBA" id="ARBA00022475"/>
    </source>
</evidence>
<evidence type="ECO:0000256" key="10">
    <source>
        <dbReference type="ARBA" id="ARBA00022989"/>
    </source>
</evidence>
<dbReference type="GO" id="GO:0005886">
    <property type="term" value="C:plasma membrane"/>
    <property type="evidence" value="ECO:0007669"/>
    <property type="project" value="UniProtKB-SubCell"/>
</dbReference>
<dbReference type="EMBL" id="JACNJD010000278">
    <property type="protein sequence ID" value="MBC8178403.1"/>
    <property type="molecule type" value="Genomic_DNA"/>
</dbReference>
<evidence type="ECO:0000256" key="15">
    <source>
        <dbReference type="ARBA" id="ARBA00033270"/>
    </source>
</evidence>
<comment type="subcellular location">
    <subcellularLocation>
        <location evidence="1">Cell membrane</location>
        <topology evidence="1">Multi-pass membrane protein</topology>
    </subcellularLocation>
</comment>
<keyword evidence="5" id="KW-0328">Glycosyltransferase</keyword>
<feature type="transmembrane region" description="Helical" evidence="21">
    <location>
        <begin position="52"/>
        <end position="70"/>
    </location>
</feature>
<keyword evidence="9" id="KW-0573">Peptidoglycan synthesis</keyword>
<evidence type="ECO:0000313" key="23">
    <source>
        <dbReference type="Proteomes" id="UP000650524"/>
    </source>
</evidence>
<keyword evidence="13" id="KW-0961">Cell wall biogenesis/degradation</keyword>
<dbReference type="AlphaFoldDB" id="A0A8J6T9A2"/>
<evidence type="ECO:0000256" key="16">
    <source>
        <dbReference type="ARBA" id="ARBA00038053"/>
    </source>
</evidence>
<evidence type="ECO:0000256" key="11">
    <source>
        <dbReference type="ARBA" id="ARBA00023136"/>
    </source>
</evidence>
<feature type="transmembrane region" description="Helical" evidence="21">
    <location>
        <begin position="188"/>
        <end position="207"/>
    </location>
</feature>
<protein>
    <recommendedName>
        <fullName evidence="17">Probable peptidoglycan glycosyltransferase FtsW</fullName>
        <ecNumber evidence="19">2.4.99.28</ecNumber>
    </recommendedName>
    <alternativeName>
        <fullName evidence="18">Cell division protein FtsW</fullName>
    </alternativeName>
    <alternativeName>
        <fullName evidence="15">Cell wall polymerase</fullName>
    </alternativeName>
    <alternativeName>
        <fullName evidence="14">Peptidoglycan polymerase</fullName>
    </alternativeName>
</protein>
<evidence type="ECO:0000256" key="4">
    <source>
        <dbReference type="ARBA" id="ARBA00022618"/>
    </source>
</evidence>
<dbReference type="Proteomes" id="UP000650524">
    <property type="component" value="Unassembled WGS sequence"/>
</dbReference>
<evidence type="ECO:0000256" key="8">
    <source>
        <dbReference type="ARBA" id="ARBA00022960"/>
    </source>
</evidence>
<keyword evidence="10 21" id="KW-1133">Transmembrane helix</keyword>
<dbReference type="PROSITE" id="PS00428">
    <property type="entry name" value="FTSW_RODA_SPOVE"/>
    <property type="match status" value="1"/>
</dbReference>
<dbReference type="GO" id="GO:0008360">
    <property type="term" value="P:regulation of cell shape"/>
    <property type="evidence" value="ECO:0007669"/>
    <property type="project" value="UniProtKB-KW"/>
</dbReference>
<keyword evidence="4" id="KW-0132">Cell division</keyword>
<dbReference type="EC" id="2.4.99.28" evidence="19"/>
<evidence type="ECO:0000256" key="1">
    <source>
        <dbReference type="ARBA" id="ARBA00004651"/>
    </source>
</evidence>
<keyword evidence="6" id="KW-0808">Transferase</keyword>
<feature type="transmembrane region" description="Helical" evidence="21">
    <location>
        <begin position="228"/>
        <end position="250"/>
    </location>
</feature>
<dbReference type="InterPro" id="IPR013437">
    <property type="entry name" value="FtsW"/>
</dbReference>
<dbReference type="GO" id="GO:0051301">
    <property type="term" value="P:cell division"/>
    <property type="evidence" value="ECO:0007669"/>
    <property type="project" value="UniProtKB-KW"/>
</dbReference>
<evidence type="ECO:0000256" key="20">
    <source>
        <dbReference type="ARBA" id="ARBA00049902"/>
    </source>
</evidence>
<evidence type="ECO:0000313" key="22">
    <source>
        <dbReference type="EMBL" id="MBC8178403.1"/>
    </source>
</evidence>
<keyword evidence="3" id="KW-1003">Cell membrane</keyword>
<feature type="transmembrane region" description="Helical" evidence="21">
    <location>
        <begin position="276"/>
        <end position="296"/>
    </location>
</feature>
<dbReference type="InterPro" id="IPR001182">
    <property type="entry name" value="FtsW/RodA"/>
</dbReference>
<evidence type="ECO:0000256" key="2">
    <source>
        <dbReference type="ARBA" id="ARBA00004752"/>
    </source>
</evidence>
<feature type="transmembrane region" description="Helical" evidence="21">
    <location>
        <begin position="308"/>
        <end position="330"/>
    </location>
</feature>
<dbReference type="NCBIfam" id="TIGR02614">
    <property type="entry name" value="ftsW"/>
    <property type="match status" value="1"/>
</dbReference>
<organism evidence="22 23">
    <name type="scientific">Candidatus Desulfacyla euxinica</name>
    <dbReference type="NCBI Taxonomy" id="2841693"/>
    <lineage>
        <taxon>Bacteria</taxon>
        <taxon>Deltaproteobacteria</taxon>
        <taxon>Candidatus Desulfacyla</taxon>
    </lineage>
</organism>
<evidence type="ECO:0000256" key="14">
    <source>
        <dbReference type="ARBA" id="ARBA00032370"/>
    </source>
</evidence>
<keyword evidence="12" id="KW-0131">Cell cycle</keyword>
<comment type="pathway">
    <text evidence="2">Cell wall biogenesis; peptidoglycan biosynthesis.</text>
</comment>
<dbReference type="GO" id="GO:0032153">
    <property type="term" value="C:cell division site"/>
    <property type="evidence" value="ECO:0007669"/>
    <property type="project" value="TreeGrafter"/>
</dbReference>
<evidence type="ECO:0000256" key="7">
    <source>
        <dbReference type="ARBA" id="ARBA00022692"/>
    </source>
</evidence>
<feature type="transmembrane region" description="Helical" evidence="21">
    <location>
        <begin position="12"/>
        <end position="32"/>
    </location>
</feature>
<evidence type="ECO:0000256" key="19">
    <source>
        <dbReference type="ARBA" id="ARBA00044770"/>
    </source>
</evidence>
<keyword evidence="8" id="KW-0133">Cell shape</keyword>
<dbReference type="Pfam" id="PF01098">
    <property type="entry name" value="FTSW_RODA_SPOVE"/>
    <property type="match status" value="1"/>
</dbReference>
<evidence type="ECO:0000256" key="18">
    <source>
        <dbReference type="ARBA" id="ARBA00041418"/>
    </source>
</evidence>
<evidence type="ECO:0000256" key="12">
    <source>
        <dbReference type="ARBA" id="ARBA00023306"/>
    </source>
</evidence>
<reference evidence="22 23" key="1">
    <citation type="submission" date="2020-08" db="EMBL/GenBank/DDBJ databases">
        <title>Bridging the membrane lipid divide: bacteria of the FCB group superphylum have the potential to synthesize archaeal ether lipids.</title>
        <authorList>
            <person name="Villanueva L."/>
            <person name="Von Meijenfeldt F.A.B."/>
            <person name="Westbye A.B."/>
            <person name="Yadav S."/>
            <person name="Hopmans E.C."/>
            <person name="Dutilh B.E."/>
            <person name="Sinninghe Damste J.S."/>
        </authorList>
    </citation>
    <scope>NUCLEOTIDE SEQUENCE [LARGE SCALE GENOMIC DNA]</scope>
    <source>
        <strain evidence="22">NIOZ-UU27</strain>
    </source>
</reference>
<feature type="transmembrane region" description="Helical" evidence="21">
    <location>
        <begin position="151"/>
        <end position="182"/>
    </location>
</feature>
<dbReference type="GO" id="GO:0071555">
    <property type="term" value="P:cell wall organization"/>
    <property type="evidence" value="ECO:0007669"/>
    <property type="project" value="UniProtKB-KW"/>
</dbReference>
<feature type="transmembrane region" description="Helical" evidence="21">
    <location>
        <begin position="77"/>
        <end position="98"/>
    </location>
</feature>
<evidence type="ECO:0000256" key="17">
    <source>
        <dbReference type="ARBA" id="ARBA00041185"/>
    </source>
</evidence>
<sequence length="367" mass="39858">MAEKKKTDSGYDFMILIPAILLISLGLVVVYSTSSNLAEHRLGDSYFYLKKQALFCAIGVGLMVLTRYIPCTLYSKLVYPLLLVSVCLLALLFIPGLGRKVGGACRWMSLGNFSFQPSEFVKFSLAVYMAYSMSKKGTAMESFSKGLFPHLLIAGAFILLIVLQPDLGTAVIIGVWVLIVLFVGGVRIFQLFSIFLLSTPVVIWLIWNADYRIKRWLAFINPWDDPQGIGFQIIHSFLAFGSGGVFGAGLGNSKQKLFYLPEPHTDFALSIMGEELGLIGVAAVIVLFGILIMGGIRVALKARDLYSAYLAVGLTSFIGLQVLINMGVVMGLLPTKGLTLPLISYGGSSLVITLVSIGVLLNISSRS</sequence>
<keyword evidence="7 21" id="KW-0812">Transmembrane</keyword>
<feature type="transmembrane region" description="Helical" evidence="21">
    <location>
        <begin position="342"/>
        <end position="363"/>
    </location>
</feature>
<proteinExistence type="inferred from homology"/>
<dbReference type="PANTHER" id="PTHR30474">
    <property type="entry name" value="CELL CYCLE PROTEIN"/>
    <property type="match status" value="1"/>
</dbReference>
<accession>A0A8J6T9A2</accession>
<comment type="caution">
    <text evidence="22">The sequence shown here is derived from an EMBL/GenBank/DDBJ whole genome shotgun (WGS) entry which is preliminary data.</text>
</comment>
<gene>
    <name evidence="22" type="primary">ftsW</name>
    <name evidence="22" type="ORF">H8E19_13435</name>
</gene>